<evidence type="ECO:0000313" key="1">
    <source>
        <dbReference type="EMBL" id="PPK71568.1"/>
    </source>
</evidence>
<dbReference type="Gene3D" id="3.40.50.300">
    <property type="entry name" value="P-loop containing nucleotide triphosphate hydrolases"/>
    <property type="match status" value="1"/>
</dbReference>
<reference evidence="1 2" key="1">
    <citation type="submission" date="2018-02" db="EMBL/GenBank/DDBJ databases">
        <title>Subsurface microbial communities from deep shales in Ohio and West Virginia, USA.</title>
        <authorList>
            <person name="Wrighton K."/>
        </authorList>
    </citation>
    <scope>NUCLEOTIDE SEQUENCE [LARGE SCALE GENOMIC DNA]</scope>
    <source>
        <strain evidence="1 2">OWC-G53F</strain>
    </source>
</reference>
<dbReference type="RefSeq" id="WP_104423838.1">
    <property type="nucleotide sequence ID" value="NZ_PTIY01000007.1"/>
</dbReference>
<evidence type="ECO:0000313" key="2">
    <source>
        <dbReference type="Proteomes" id="UP000238071"/>
    </source>
</evidence>
<keyword evidence="2" id="KW-1185">Reference proteome</keyword>
<comment type="caution">
    <text evidence="1">The sequence shown here is derived from an EMBL/GenBank/DDBJ whole genome shotgun (WGS) entry which is preliminary data.</text>
</comment>
<protein>
    <submittedName>
        <fullName evidence="1">Uncharacterized protein</fullName>
    </submittedName>
</protein>
<name>A0A2S6H254_9GAMM</name>
<dbReference type="OrthoDB" id="570215at2"/>
<dbReference type="EMBL" id="PTIY01000007">
    <property type="protein sequence ID" value="PPK71568.1"/>
    <property type="molecule type" value="Genomic_DNA"/>
</dbReference>
<proteinExistence type="predicted"/>
<dbReference type="InterPro" id="IPR027417">
    <property type="entry name" value="P-loop_NTPase"/>
</dbReference>
<dbReference type="Proteomes" id="UP000238071">
    <property type="component" value="Unassembled WGS sequence"/>
</dbReference>
<sequence>MQKLYFEAPTSEAFLKVLQPLWGDEAFSVSLIGDNELANELAAAASQQGITIRRSDVMPTVSSKKTQLKKTRLFIITEQKGEELSKQLLSCVDLDNVIVVAPITDWHFSQKPLFLVSIPKAGTHLIYELAKALGYYEGIEVPEFPEGQTWYCVEYTNSHTVARDFFVDTVRRSPFGNRHHSFMYSPALFIYRHPLDILVSEAHYYHKDGKTAFAGWLDGIGFDERIARLLDDNWLVGSLRERIGGFLPWLDFPNVISLSFEELIGAAGGGNDIDQLRLIWSIQLKLQAPGDSSNIASHLFNPDSATFRSGQLGGYKKHLPDHIVSDFLNKNEDILTKLGYPSDGSVGLPMDRMARRKRNIRFSKADYENMPITIESDFLGCNLVRYLKRFFAIPISAGHVALEALPADVLAIIPSAPSLSEIKATLLIGNIDLSVRRHALDKLAQSIKGLVPIQAVDQYWIGVNTPHLLQEGYFGYNLIAYAGRVWAIEVTAGPLDFANADVVQDWLANGSLLRAATVDGACAAVDRLLDRRAFEAGLSKLGTTFDERLISLTSRLENGLEEAAYRNDERLNTMEARLEQRQESIAQRLSLIAPESDGGTRLLQEDYHGYNLIAYAGRVWAVEMTAGSLDFANADVVEDWLANGSLLQAVTVDGACAAVDRLLDRRAFEAGLSKLGTTFDGRLISLTSRLENGLEEAAYRNDERLNTMETRLEQRQESIAQRLSLIAPESDGGTRLLQEDYYGYNLIAYAGRVWAVEMTAGSLDFANAEDWLTNGSLLQAATVDGACAAVDRLLDRRAFEAGLSTMETRLEQRQESIAQRLSLIAPESDGGTRLLQEDYHGYNLIAYAGRVWAVEMTAGSLDFANADVVEDWLANGNLLQAATVDGACAAVDRQLDRRAFEAGLSTIAQRLSLIAPESDGGTRLLQEDYHGYNLIAYAGRVWAVEMTAGSLDFANADVVEDWLANGSLLQAATVDGACVAVDRLLDRRAFEAGLSTMETRLEQRQESIAQRLSLIAPEFDGGTRLLQEDYHGYNLIAYAGRVWAVEMTAGSLDFANADVVEDWLANGSLLQAATVDGACAAVDRLLDRRAFEAGLSTIAQRLSLIAPESDGGTRLLQEDYHGYNLIAYAGRVWAVEMTVGSLDFANADVVEDWLANGSLLQAATVDGACVAVDRLLGRRAFEAGLSKLGTAIDEKLTSLASRLESSLEEAARRSDERFVVLERPRWRQWLGRKKNNGKV</sequence>
<dbReference type="AlphaFoldDB" id="A0A2S6H254"/>
<accession>A0A2S6H254</accession>
<gene>
    <name evidence="1" type="ORF">B0F88_10792</name>
</gene>
<dbReference type="SUPFAM" id="SSF52540">
    <property type="entry name" value="P-loop containing nucleoside triphosphate hydrolases"/>
    <property type="match status" value="1"/>
</dbReference>
<organism evidence="1 2">
    <name type="scientific">Methylobacter tundripaludum</name>
    <dbReference type="NCBI Taxonomy" id="173365"/>
    <lineage>
        <taxon>Bacteria</taxon>
        <taxon>Pseudomonadati</taxon>
        <taxon>Pseudomonadota</taxon>
        <taxon>Gammaproteobacteria</taxon>
        <taxon>Methylococcales</taxon>
        <taxon>Methylococcaceae</taxon>
        <taxon>Methylobacter</taxon>
    </lineage>
</organism>